<organism evidence="1 2">
    <name type="scientific">Platanthera zijinensis</name>
    <dbReference type="NCBI Taxonomy" id="2320716"/>
    <lineage>
        <taxon>Eukaryota</taxon>
        <taxon>Viridiplantae</taxon>
        <taxon>Streptophyta</taxon>
        <taxon>Embryophyta</taxon>
        <taxon>Tracheophyta</taxon>
        <taxon>Spermatophyta</taxon>
        <taxon>Magnoliopsida</taxon>
        <taxon>Liliopsida</taxon>
        <taxon>Asparagales</taxon>
        <taxon>Orchidaceae</taxon>
        <taxon>Orchidoideae</taxon>
        <taxon>Orchideae</taxon>
        <taxon>Orchidinae</taxon>
        <taxon>Platanthera</taxon>
    </lineage>
</organism>
<dbReference type="EMBL" id="JBBWWQ010000004">
    <property type="protein sequence ID" value="KAK8948444.1"/>
    <property type="molecule type" value="Genomic_DNA"/>
</dbReference>
<dbReference type="PANTHER" id="PTHR37217:SF1">
    <property type="entry name" value="EXPRESSED PROTEIN"/>
    <property type="match status" value="1"/>
</dbReference>
<dbReference type="GO" id="GO:0009507">
    <property type="term" value="C:chloroplast"/>
    <property type="evidence" value="ECO:0007669"/>
    <property type="project" value="TreeGrafter"/>
</dbReference>
<protein>
    <submittedName>
        <fullName evidence="1">Uncharacterized protein</fullName>
    </submittedName>
</protein>
<sequence length="278" mass="31197">MLPLCLRSAPSFVHFLPRLQTLNPSLSPISCRFLRNQETRSPRTLTFCPLCSPHSVEAPASAPILVEEIIERDWSFLELDAINSDEERRRKTRRIISAGGVREGSRVLVCMGSEWFVDRLVESAPALELLLVIHESLFALAMMKEKHDGVRCWQGEITALPQRFSRFDAVFVCYFPGMGVSLHQLLSSVASLCSPGARLLISFDQGKQVIEGAHRQHSPEMVTSGLPERAALETAAASAGHFFSVTEFVDEPTFYLAVLTFTGARPSRNMRHFYRRSF</sequence>
<dbReference type="PANTHER" id="PTHR37217">
    <property type="entry name" value="EXPRESSED PROTEIN"/>
    <property type="match status" value="1"/>
</dbReference>
<evidence type="ECO:0000313" key="2">
    <source>
        <dbReference type="Proteomes" id="UP001418222"/>
    </source>
</evidence>
<dbReference type="AlphaFoldDB" id="A0AAP0BRR4"/>
<comment type="caution">
    <text evidence="1">The sequence shown here is derived from an EMBL/GenBank/DDBJ whole genome shotgun (WGS) entry which is preliminary data.</text>
</comment>
<proteinExistence type="predicted"/>
<name>A0AAP0BRR4_9ASPA</name>
<evidence type="ECO:0000313" key="1">
    <source>
        <dbReference type="EMBL" id="KAK8948444.1"/>
    </source>
</evidence>
<reference evidence="1 2" key="1">
    <citation type="journal article" date="2022" name="Nat. Plants">
        <title>Genomes of leafy and leafless Platanthera orchids illuminate the evolution of mycoheterotrophy.</title>
        <authorList>
            <person name="Li M.H."/>
            <person name="Liu K.W."/>
            <person name="Li Z."/>
            <person name="Lu H.C."/>
            <person name="Ye Q.L."/>
            <person name="Zhang D."/>
            <person name="Wang J.Y."/>
            <person name="Li Y.F."/>
            <person name="Zhong Z.M."/>
            <person name="Liu X."/>
            <person name="Yu X."/>
            <person name="Liu D.K."/>
            <person name="Tu X.D."/>
            <person name="Liu B."/>
            <person name="Hao Y."/>
            <person name="Liao X.Y."/>
            <person name="Jiang Y.T."/>
            <person name="Sun W.H."/>
            <person name="Chen J."/>
            <person name="Chen Y.Q."/>
            <person name="Ai Y."/>
            <person name="Zhai J.W."/>
            <person name="Wu S.S."/>
            <person name="Zhou Z."/>
            <person name="Hsiao Y.Y."/>
            <person name="Wu W.L."/>
            <person name="Chen Y.Y."/>
            <person name="Lin Y.F."/>
            <person name="Hsu J.L."/>
            <person name="Li C.Y."/>
            <person name="Wang Z.W."/>
            <person name="Zhao X."/>
            <person name="Zhong W.Y."/>
            <person name="Ma X.K."/>
            <person name="Ma L."/>
            <person name="Huang J."/>
            <person name="Chen G.Z."/>
            <person name="Huang M.Z."/>
            <person name="Huang L."/>
            <person name="Peng D.H."/>
            <person name="Luo Y.B."/>
            <person name="Zou S.Q."/>
            <person name="Chen S.P."/>
            <person name="Lan S."/>
            <person name="Tsai W.C."/>
            <person name="Van de Peer Y."/>
            <person name="Liu Z.J."/>
        </authorList>
    </citation>
    <scope>NUCLEOTIDE SEQUENCE [LARGE SCALE GENOMIC DNA]</scope>
    <source>
        <strain evidence="1">Lor287</strain>
    </source>
</reference>
<keyword evidence="2" id="KW-1185">Reference proteome</keyword>
<gene>
    <name evidence="1" type="ORF">KSP39_PZI005211</name>
</gene>
<accession>A0AAP0BRR4</accession>
<dbReference type="SUPFAM" id="SSF53335">
    <property type="entry name" value="S-adenosyl-L-methionine-dependent methyltransferases"/>
    <property type="match status" value="1"/>
</dbReference>
<dbReference type="InterPro" id="IPR029063">
    <property type="entry name" value="SAM-dependent_MTases_sf"/>
</dbReference>
<dbReference type="Gene3D" id="3.40.50.150">
    <property type="entry name" value="Vaccinia Virus protein VP39"/>
    <property type="match status" value="1"/>
</dbReference>
<dbReference type="Proteomes" id="UP001418222">
    <property type="component" value="Unassembled WGS sequence"/>
</dbReference>